<organism evidence="1 2">
    <name type="scientific">Paraburkholderia rhynchosiae</name>
    <dbReference type="NCBI Taxonomy" id="487049"/>
    <lineage>
        <taxon>Bacteria</taxon>
        <taxon>Pseudomonadati</taxon>
        <taxon>Pseudomonadota</taxon>
        <taxon>Betaproteobacteria</taxon>
        <taxon>Burkholderiales</taxon>
        <taxon>Burkholderiaceae</taxon>
        <taxon>Paraburkholderia</taxon>
    </lineage>
</organism>
<proteinExistence type="predicted"/>
<gene>
    <name evidence="1" type="ORF">PQR01_36680</name>
</gene>
<comment type="caution">
    <text evidence="1">The sequence shown here is derived from an EMBL/GenBank/DDBJ whole genome shotgun (WGS) entry which is preliminary data.</text>
</comment>
<name>A0ACC7NMM8_9BURK</name>
<evidence type="ECO:0000313" key="2">
    <source>
        <dbReference type="Proteomes" id="UP001629235"/>
    </source>
</evidence>
<reference evidence="1 2" key="1">
    <citation type="journal article" date="2024" name="Chem. Sci.">
        <title>Discovery of megapolipeptins by genome mining of a Burkholderiales bacteria collection.</title>
        <authorList>
            <person name="Paulo B.S."/>
            <person name="Recchia M.J.J."/>
            <person name="Lee S."/>
            <person name="Fergusson C.H."/>
            <person name="Romanowski S.B."/>
            <person name="Hernandez A."/>
            <person name="Krull N."/>
            <person name="Liu D.Y."/>
            <person name="Cavanagh H."/>
            <person name="Bos A."/>
            <person name="Gray C.A."/>
            <person name="Murphy B.T."/>
            <person name="Linington R.G."/>
            <person name="Eustaquio A.S."/>
        </authorList>
    </citation>
    <scope>NUCLEOTIDE SEQUENCE [LARGE SCALE GENOMIC DNA]</scope>
    <source>
        <strain evidence="1 2">RL18-126-BIB-B</strain>
    </source>
</reference>
<accession>A0ACC7NMM8</accession>
<protein>
    <submittedName>
        <fullName evidence="1">DUF3577 domain-containing protein</fullName>
    </submittedName>
</protein>
<dbReference type="Proteomes" id="UP001629235">
    <property type="component" value="Unassembled WGS sequence"/>
</dbReference>
<dbReference type="EMBL" id="JAQQDW010000139">
    <property type="protein sequence ID" value="MFM0108785.1"/>
    <property type="molecule type" value="Genomic_DNA"/>
</dbReference>
<sequence>MDDANGPDVKVLASFRAGDHSIRTFERTGNRAGETGAVPKGRLLKLFWIKVDGQDVYRDESEELDDADAGHDQAPERVNGQVPSTHGPVISTTRTTSMSPTAVAMYRSHAKLRL</sequence>
<evidence type="ECO:0000313" key="1">
    <source>
        <dbReference type="EMBL" id="MFM0108785.1"/>
    </source>
</evidence>
<keyword evidence="2" id="KW-1185">Reference proteome</keyword>